<feature type="transmembrane region" description="Helical" evidence="5">
    <location>
        <begin position="193"/>
        <end position="214"/>
    </location>
</feature>
<name>A0A7M7SUD9_STRPU</name>
<dbReference type="GO" id="GO:0015179">
    <property type="term" value="F:L-amino acid transmembrane transporter activity"/>
    <property type="evidence" value="ECO:0000318"/>
    <property type="project" value="GO_Central"/>
</dbReference>
<dbReference type="OrthoDB" id="10062876at2759"/>
<feature type="transmembrane region" description="Helical" evidence="5">
    <location>
        <begin position="281"/>
        <end position="305"/>
    </location>
</feature>
<evidence type="ECO:0000256" key="4">
    <source>
        <dbReference type="ARBA" id="ARBA00023136"/>
    </source>
</evidence>
<dbReference type="KEGG" id="spu:576202"/>
<dbReference type="PIRSF" id="PIRSF006060">
    <property type="entry name" value="AA_transporter"/>
    <property type="match status" value="1"/>
</dbReference>
<feature type="signal peptide" evidence="6">
    <location>
        <begin position="1"/>
        <end position="15"/>
    </location>
</feature>
<feature type="transmembrane region" description="Helical" evidence="5">
    <location>
        <begin position="88"/>
        <end position="109"/>
    </location>
</feature>
<proteinExistence type="predicted"/>
<dbReference type="OMA" id="DIGRACY"/>
<feature type="transmembrane region" description="Helical" evidence="5">
    <location>
        <begin position="51"/>
        <end position="76"/>
    </location>
</feature>
<accession>A0A7M7SUD9</accession>
<feature type="transmembrane region" description="Helical" evidence="5">
    <location>
        <begin position="346"/>
        <end position="365"/>
    </location>
</feature>
<dbReference type="Proteomes" id="UP000007110">
    <property type="component" value="Unassembled WGS sequence"/>
</dbReference>
<dbReference type="RefSeq" id="XP_030831923.1">
    <property type="nucleotide sequence ID" value="XM_030976063.1"/>
</dbReference>
<evidence type="ECO:0000313" key="8">
    <source>
        <dbReference type="Proteomes" id="UP000007110"/>
    </source>
</evidence>
<sequence>MILWTFCGLISMVGALCYVELITSYTKSGGEFTFILDAFGPVPAFLRMWTLLFLIGPSSNAVQALTVANYLTVPFFGCDEVSVPRNAVVLIAICVLFLTFFINCISVKWTARLQVFYTVAKIVGLIILIVTGLVFILKGNVSNLRNTFEGAEISITKFPLAVYSGIFAYSGWDYISSMTEEVKQPEKTIPRSVVISMSTVIVIYLLANIGYFSLLTPQEVLSSDAVAADFGTKALGDWSWLIWLFVALSAAGNLNGAVFGRTRTFFVAAREGLLPEFLSMIHINHLTPIPAIAISLPFSMLFILVGDALILIKYLTFIDWFFSAFTIAIIPYYRWKYPNMRRPFKIPLPLTIIFILFTLFIMVMTCYTQPFYSFMGVIATLAGVPIYYLCVWWTNKPPWLINVILKVNLFFQKFFFAIRQEEKTY</sequence>
<feature type="transmembrane region" description="Helical" evidence="5">
    <location>
        <begin position="399"/>
        <end position="418"/>
    </location>
</feature>
<keyword evidence="8" id="KW-1185">Reference proteome</keyword>
<dbReference type="InterPro" id="IPR050598">
    <property type="entry name" value="AminoAcid_Transporter"/>
</dbReference>
<feature type="chain" id="PRO_5029909949" evidence="6">
    <location>
        <begin position="16"/>
        <end position="425"/>
    </location>
</feature>
<keyword evidence="6" id="KW-0732">Signal</keyword>
<evidence type="ECO:0000256" key="2">
    <source>
        <dbReference type="ARBA" id="ARBA00022692"/>
    </source>
</evidence>
<evidence type="ECO:0000313" key="7">
    <source>
        <dbReference type="EnsemblMetazoa" id="XP_030831923"/>
    </source>
</evidence>
<comment type="subcellular location">
    <subcellularLocation>
        <location evidence="1">Membrane</location>
        <topology evidence="1">Multi-pass membrane protein</topology>
    </subcellularLocation>
</comment>
<dbReference type="GO" id="GO:0003333">
    <property type="term" value="P:amino acid transmembrane transport"/>
    <property type="evidence" value="ECO:0000318"/>
    <property type="project" value="GO_Central"/>
</dbReference>
<reference evidence="7" key="2">
    <citation type="submission" date="2021-01" db="UniProtKB">
        <authorList>
            <consortium name="EnsemblMetazoa"/>
        </authorList>
    </citation>
    <scope>IDENTIFICATION</scope>
</reference>
<dbReference type="GO" id="GO:0016020">
    <property type="term" value="C:membrane"/>
    <property type="evidence" value="ECO:0007669"/>
    <property type="project" value="UniProtKB-SubCell"/>
</dbReference>
<dbReference type="AlphaFoldDB" id="A0A7M7SUD9"/>
<evidence type="ECO:0000256" key="6">
    <source>
        <dbReference type="SAM" id="SignalP"/>
    </source>
</evidence>
<dbReference type="EnsemblMetazoa" id="XM_030976063">
    <property type="protein sequence ID" value="XP_030831923"/>
    <property type="gene ID" value="LOC576202"/>
</dbReference>
<organism evidence="7 8">
    <name type="scientific">Strongylocentrotus purpuratus</name>
    <name type="common">Purple sea urchin</name>
    <dbReference type="NCBI Taxonomy" id="7668"/>
    <lineage>
        <taxon>Eukaryota</taxon>
        <taxon>Metazoa</taxon>
        <taxon>Echinodermata</taxon>
        <taxon>Eleutherozoa</taxon>
        <taxon>Echinozoa</taxon>
        <taxon>Echinoidea</taxon>
        <taxon>Euechinoidea</taxon>
        <taxon>Echinacea</taxon>
        <taxon>Camarodonta</taxon>
        <taxon>Echinidea</taxon>
        <taxon>Strongylocentrotidae</taxon>
        <taxon>Strongylocentrotus</taxon>
    </lineage>
</organism>
<evidence type="ECO:0000256" key="5">
    <source>
        <dbReference type="SAM" id="Phobius"/>
    </source>
</evidence>
<dbReference type="InterPro" id="IPR002293">
    <property type="entry name" value="AA/rel_permease1"/>
</dbReference>
<dbReference type="FunFam" id="1.20.1740.10:FF:000181">
    <property type="entry name" value="Uncharacterized protein"/>
    <property type="match status" value="1"/>
</dbReference>
<dbReference type="Pfam" id="PF13520">
    <property type="entry name" value="AA_permease_2"/>
    <property type="match status" value="1"/>
</dbReference>
<dbReference type="GeneID" id="576202"/>
<feature type="transmembrane region" description="Helical" evidence="5">
    <location>
        <begin position="371"/>
        <end position="392"/>
    </location>
</feature>
<keyword evidence="4 5" id="KW-0472">Membrane</keyword>
<evidence type="ECO:0000256" key="3">
    <source>
        <dbReference type="ARBA" id="ARBA00022989"/>
    </source>
</evidence>
<dbReference type="Gene3D" id="1.20.1740.10">
    <property type="entry name" value="Amino acid/polyamine transporter I"/>
    <property type="match status" value="1"/>
</dbReference>
<feature type="transmembrane region" description="Helical" evidence="5">
    <location>
        <begin position="311"/>
        <end position="334"/>
    </location>
</feature>
<feature type="transmembrane region" description="Helical" evidence="5">
    <location>
        <begin position="240"/>
        <end position="260"/>
    </location>
</feature>
<dbReference type="InParanoid" id="A0A7M7SUD9"/>
<reference evidence="8" key="1">
    <citation type="submission" date="2015-02" db="EMBL/GenBank/DDBJ databases">
        <title>Genome sequencing for Strongylocentrotus purpuratus.</title>
        <authorList>
            <person name="Murali S."/>
            <person name="Liu Y."/>
            <person name="Vee V."/>
            <person name="English A."/>
            <person name="Wang M."/>
            <person name="Skinner E."/>
            <person name="Han Y."/>
            <person name="Muzny D.M."/>
            <person name="Worley K.C."/>
            <person name="Gibbs R.A."/>
        </authorList>
    </citation>
    <scope>NUCLEOTIDE SEQUENCE</scope>
</reference>
<dbReference type="PANTHER" id="PTHR11785:SF375">
    <property type="entry name" value="AMINO ACID TRANSPORTER"/>
    <property type="match status" value="1"/>
</dbReference>
<feature type="transmembrane region" description="Helical" evidence="5">
    <location>
        <begin position="115"/>
        <end position="137"/>
    </location>
</feature>
<evidence type="ECO:0000256" key="1">
    <source>
        <dbReference type="ARBA" id="ARBA00004141"/>
    </source>
</evidence>
<keyword evidence="3 5" id="KW-1133">Transmembrane helix</keyword>
<dbReference type="PANTHER" id="PTHR11785">
    <property type="entry name" value="AMINO ACID TRANSPORTER"/>
    <property type="match status" value="1"/>
</dbReference>
<protein>
    <submittedName>
        <fullName evidence="7">Uncharacterized protein</fullName>
    </submittedName>
</protein>
<keyword evidence="2 5" id="KW-0812">Transmembrane</keyword>